<evidence type="ECO:0000313" key="2">
    <source>
        <dbReference type="Proteomes" id="UP000191055"/>
    </source>
</evidence>
<proteinExistence type="predicted"/>
<name>A0A1T5HB43_9BACT</name>
<organism evidence="1 2">
    <name type="scientific">Alkalitalea saponilacus</name>
    <dbReference type="NCBI Taxonomy" id="889453"/>
    <lineage>
        <taxon>Bacteria</taxon>
        <taxon>Pseudomonadati</taxon>
        <taxon>Bacteroidota</taxon>
        <taxon>Bacteroidia</taxon>
        <taxon>Marinilabiliales</taxon>
        <taxon>Marinilabiliaceae</taxon>
        <taxon>Alkalitalea</taxon>
    </lineage>
</organism>
<dbReference type="EMBL" id="FUYV01000012">
    <property type="protein sequence ID" value="SKC17917.1"/>
    <property type="molecule type" value="Genomic_DNA"/>
</dbReference>
<dbReference type="SUPFAM" id="SSF53187">
    <property type="entry name" value="Zn-dependent exopeptidases"/>
    <property type="match status" value="1"/>
</dbReference>
<keyword evidence="1" id="KW-0378">Hydrolase</keyword>
<reference evidence="1 2" key="1">
    <citation type="submission" date="2017-02" db="EMBL/GenBank/DDBJ databases">
        <authorList>
            <person name="Peterson S.W."/>
        </authorList>
    </citation>
    <scope>NUCLEOTIDE SEQUENCE [LARGE SCALE GENOMIC DNA]</scope>
    <source>
        <strain evidence="1 2">DSM 24412</strain>
    </source>
</reference>
<keyword evidence="2" id="KW-1185">Reference proteome</keyword>
<dbReference type="Proteomes" id="UP000191055">
    <property type="component" value="Unassembled WGS sequence"/>
</dbReference>
<dbReference type="InterPro" id="IPR007709">
    <property type="entry name" value="N-FG_amidohydro"/>
</dbReference>
<dbReference type="KEGG" id="asx:CDL62_17285"/>
<dbReference type="Pfam" id="PF05013">
    <property type="entry name" value="FGase"/>
    <property type="match status" value="1"/>
</dbReference>
<dbReference type="AlphaFoldDB" id="A0A1T5HB43"/>
<dbReference type="Gene3D" id="3.40.630.40">
    <property type="entry name" value="Zn-dependent exopeptidases"/>
    <property type="match status" value="1"/>
</dbReference>
<accession>A0A1T5HB43</accession>
<dbReference type="GO" id="GO:0016787">
    <property type="term" value="F:hydrolase activity"/>
    <property type="evidence" value="ECO:0007669"/>
    <property type="project" value="UniProtKB-KW"/>
</dbReference>
<evidence type="ECO:0000313" key="1">
    <source>
        <dbReference type="EMBL" id="SKC17917.1"/>
    </source>
</evidence>
<dbReference type="STRING" id="889453.SAMN03080601_02201"/>
<dbReference type="RefSeq" id="WP_079557924.1">
    <property type="nucleotide sequence ID" value="NZ_CP021904.1"/>
</dbReference>
<protein>
    <submittedName>
        <fullName evidence="1">N-formylglutamate amidohydrolase</fullName>
    </submittedName>
</protein>
<sequence length="226" mass="26043">MKLFLSCEHGGNVVPPSYQSIFSDAEKVLNSHRGWDIGALELFNVLRQCEAHFSDYSVVTRLLVDLNRSLHRKTLFSEFTRHLNNREMGLILTEFYHPFRNRFFNSVSEVTAKGEDVFHISVHSFTPELNGEVRNADIGLLYNPSHANEKEIAGQWKLMLKKYLPHFKIRFNYPYLGKTDGHVAPLRIAFGNRYNGIEFELNNKHAGETEVMNGIRKSLVELLGVF</sequence>
<gene>
    <name evidence="1" type="ORF">SAMN03080601_02201</name>
</gene>
<dbReference type="OrthoDB" id="9815326at2"/>